<organism evidence="1 2">
    <name type="scientific">Dallia pectoralis</name>
    <name type="common">Alaska blackfish</name>
    <dbReference type="NCBI Taxonomy" id="75939"/>
    <lineage>
        <taxon>Eukaryota</taxon>
        <taxon>Metazoa</taxon>
        <taxon>Chordata</taxon>
        <taxon>Craniata</taxon>
        <taxon>Vertebrata</taxon>
        <taxon>Euteleostomi</taxon>
        <taxon>Actinopterygii</taxon>
        <taxon>Neopterygii</taxon>
        <taxon>Teleostei</taxon>
        <taxon>Protacanthopterygii</taxon>
        <taxon>Esociformes</taxon>
        <taxon>Umbridae</taxon>
        <taxon>Dallia</taxon>
    </lineage>
</organism>
<dbReference type="Proteomes" id="UP001157502">
    <property type="component" value="Chromosome 14"/>
</dbReference>
<evidence type="ECO:0000313" key="1">
    <source>
        <dbReference type="EMBL" id="KAJ8001685.1"/>
    </source>
</evidence>
<protein>
    <submittedName>
        <fullName evidence="1">Uncharacterized protein</fullName>
    </submittedName>
</protein>
<dbReference type="EMBL" id="CM055741">
    <property type="protein sequence ID" value="KAJ8001685.1"/>
    <property type="molecule type" value="Genomic_DNA"/>
</dbReference>
<accession>A0ACC2GDV8</accession>
<sequence>MRRSTSSLVHGRSGRERGVRLDDYSLERVEAEGRHGGGGGGGQRRERRDRSHRTSQRSLTRYTDADTGLGTDLSTTTQSGELPPKERERGRAKDRRHHHHHHHHHHSGSVEKEGRYGHDYTQRHSHDRGDRQWSRSPSEGPDGRGHRQVGTHTHTQHACESAKTY</sequence>
<reference evidence="1" key="1">
    <citation type="submission" date="2021-05" db="EMBL/GenBank/DDBJ databases">
        <authorList>
            <person name="Pan Q."/>
            <person name="Jouanno E."/>
            <person name="Zahm M."/>
            <person name="Klopp C."/>
            <person name="Cabau C."/>
            <person name="Louis A."/>
            <person name="Berthelot C."/>
            <person name="Parey E."/>
            <person name="Roest Crollius H."/>
            <person name="Montfort J."/>
            <person name="Robinson-Rechavi M."/>
            <person name="Bouchez O."/>
            <person name="Lampietro C."/>
            <person name="Lopez Roques C."/>
            <person name="Donnadieu C."/>
            <person name="Postlethwait J."/>
            <person name="Bobe J."/>
            <person name="Dillon D."/>
            <person name="Chandos A."/>
            <person name="von Hippel F."/>
            <person name="Guiguen Y."/>
        </authorList>
    </citation>
    <scope>NUCLEOTIDE SEQUENCE</scope>
    <source>
        <strain evidence="1">YG-Jan2019</strain>
    </source>
</reference>
<gene>
    <name evidence="1" type="ORF">DPEC_G00172020</name>
</gene>
<name>A0ACC2GDV8_DALPE</name>
<keyword evidence="2" id="KW-1185">Reference proteome</keyword>
<proteinExistence type="predicted"/>
<evidence type="ECO:0000313" key="2">
    <source>
        <dbReference type="Proteomes" id="UP001157502"/>
    </source>
</evidence>
<comment type="caution">
    <text evidence="1">The sequence shown here is derived from an EMBL/GenBank/DDBJ whole genome shotgun (WGS) entry which is preliminary data.</text>
</comment>